<keyword evidence="9" id="KW-0256">Endoplasmic reticulum</keyword>
<evidence type="ECO:0000256" key="9">
    <source>
        <dbReference type="RuleBase" id="RU367121"/>
    </source>
</evidence>
<evidence type="ECO:0000256" key="3">
    <source>
        <dbReference type="ARBA" id="ARBA00008802"/>
    </source>
</evidence>
<keyword evidence="12" id="KW-1185">Reference proteome</keyword>
<keyword evidence="9" id="KW-0812">Transmembrane</keyword>
<feature type="transmembrane region" description="Helical" evidence="9">
    <location>
        <begin position="412"/>
        <end position="431"/>
    </location>
</feature>
<dbReference type="Gene3D" id="3.50.50.60">
    <property type="entry name" value="FAD/NAD(P)-binding domain"/>
    <property type="match status" value="1"/>
</dbReference>
<keyword evidence="7 9" id="KW-0560">Oxidoreductase</keyword>
<dbReference type="PANTHER" id="PTHR10835:SF0">
    <property type="entry name" value="SQUALENE MONOOXYGENASE"/>
    <property type="match status" value="1"/>
</dbReference>
<dbReference type="OrthoDB" id="1678617at2759"/>
<dbReference type="InterPro" id="IPR013698">
    <property type="entry name" value="Squalene_epoxidase"/>
</dbReference>
<evidence type="ECO:0000313" key="12">
    <source>
        <dbReference type="Proteomes" id="UP000193560"/>
    </source>
</evidence>
<gene>
    <name evidence="11" type="ORF">BCR42DRAFT_422381</name>
</gene>
<dbReference type="EC" id="1.14.14.17" evidence="4 9"/>
<comment type="caution">
    <text evidence="11">The sequence shown here is derived from an EMBL/GenBank/DDBJ whole genome shotgun (WGS) entry which is preliminary data.</text>
</comment>
<comment type="similarity">
    <text evidence="3 9">Belongs to the squalene monooxygenase family.</text>
</comment>
<accession>A0A1X2I6I2</accession>
<keyword evidence="6 9" id="KW-0274">FAD</keyword>
<dbReference type="GO" id="GO:0006696">
    <property type="term" value="P:ergosterol biosynthetic process"/>
    <property type="evidence" value="ECO:0007669"/>
    <property type="project" value="TreeGrafter"/>
</dbReference>
<comment type="subcellular location">
    <subcellularLocation>
        <location evidence="9">Endoplasmic reticulum membrane</location>
        <topology evidence="9">Multi-pass membrane protein</topology>
    </subcellularLocation>
    <subcellularLocation>
        <location evidence="2">Microsome membrane</location>
        <topology evidence="2">Multi-pass membrane protein</topology>
    </subcellularLocation>
</comment>
<dbReference type="PANTHER" id="PTHR10835">
    <property type="entry name" value="SQUALENE MONOOXYGENASE"/>
    <property type="match status" value="1"/>
</dbReference>
<dbReference type="GO" id="GO:0004506">
    <property type="term" value="F:squalene monooxygenase activity"/>
    <property type="evidence" value="ECO:0007669"/>
    <property type="project" value="UniProtKB-UniRule"/>
</dbReference>
<dbReference type="InterPro" id="IPR040125">
    <property type="entry name" value="Squalene_monox"/>
</dbReference>
<evidence type="ECO:0000256" key="7">
    <source>
        <dbReference type="ARBA" id="ARBA00023002"/>
    </source>
</evidence>
<dbReference type="PRINTS" id="PR00420">
    <property type="entry name" value="RNGMNOXGNASE"/>
</dbReference>
<dbReference type="Proteomes" id="UP000193560">
    <property type="component" value="Unassembled WGS sequence"/>
</dbReference>
<keyword evidence="5 9" id="KW-0285">Flavoprotein</keyword>
<comment type="function">
    <text evidence="9">Catalyzes the stereospecific oxidation of squalene to (S)-2,3-epoxysqualene, and is considered to be a rate-limiting enzyme in steroid biosynthesis.</text>
</comment>
<name>A0A1X2I6I2_9FUNG</name>
<evidence type="ECO:0000256" key="2">
    <source>
        <dbReference type="ARBA" id="ARBA00004154"/>
    </source>
</evidence>
<organism evidence="11 12">
    <name type="scientific">Absidia repens</name>
    <dbReference type="NCBI Taxonomy" id="90262"/>
    <lineage>
        <taxon>Eukaryota</taxon>
        <taxon>Fungi</taxon>
        <taxon>Fungi incertae sedis</taxon>
        <taxon>Mucoromycota</taxon>
        <taxon>Mucoromycotina</taxon>
        <taxon>Mucoromycetes</taxon>
        <taxon>Mucorales</taxon>
        <taxon>Cunninghamellaceae</taxon>
        <taxon>Absidia</taxon>
    </lineage>
</organism>
<dbReference type="UniPathway" id="UPA00767">
    <property type="reaction ID" value="UER00752"/>
</dbReference>
<comment type="cofactor">
    <cofactor evidence="1 9">
        <name>FAD</name>
        <dbReference type="ChEBI" id="CHEBI:57692"/>
    </cofactor>
</comment>
<keyword evidence="8 9" id="KW-0472">Membrane</keyword>
<proteinExistence type="inferred from homology"/>
<dbReference type="AlphaFoldDB" id="A0A1X2I6I2"/>
<keyword evidence="9" id="KW-1133">Transmembrane helix</keyword>
<dbReference type="GO" id="GO:0050660">
    <property type="term" value="F:flavin adenine dinucleotide binding"/>
    <property type="evidence" value="ECO:0007669"/>
    <property type="project" value="UniProtKB-UniRule"/>
</dbReference>
<feature type="transmembrane region" description="Helical" evidence="9">
    <location>
        <begin position="438"/>
        <end position="461"/>
    </location>
</feature>
<dbReference type="GO" id="GO:0005789">
    <property type="term" value="C:endoplasmic reticulum membrane"/>
    <property type="evidence" value="ECO:0007669"/>
    <property type="project" value="UniProtKB-SubCell"/>
</dbReference>
<protein>
    <recommendedName>
        <fullName evidence="4 9">Squalene monooxygenase</fullName>
        <ecNumber evidence="4 9">1.14.14.17</ecNumber>
    </recommendedName>
</protein>
<dbReference type="Pfam" id="PF08491">
    <property type="entry name" value="SE"/>
    <property type="match status" value="1"/>
</dbReference>
<evidence type="ECO:0000313" key="11">
    <source>
        <dbReference type="EMBL" id="ORZ10439.1"/>
    </source>
</evidence>
<reference evidence="11 12" key="1">
    <citation type="submission" date="2016-07" db="EMBL/GenBank/DDBJ databases">
        <title>Pervasive Adenine N6-methylation of Active Genes in Fungi.</title>
        <authorList>
            <consortium name="DOE Joint Genome Institute"/>
            <person name="Mondo S.J."/>
            <person name="Dannebaum R.O."/>
            <person name="Kuo R.C."/>
            <person name="Labutti K."/>
            <person name="Haridas S."/>
            <person name="Kuo A."/>
            <person name="Salamov A."/>
            <person name="Ahrendt S.R."/>
            <person name="Lipzen A."/>
            <person name="Sullivan W."/>
            <person name="Andreopoulos W.B."/>
            <person name="Clum A."/>
            <person name="Lindquist E."/>
            <person name="Daum C."/>
            <person name="Ramamoorthy G.K."/>
            <person name="Gryganskyi A."/>
            <person name="Culley D."/>
            <person name="Magnuson J.K."/>
            <person name="James T.Y."/>
            <person name="O'Malley M.A."/>
            <person name="Stajich J.E."/>
            <person name="Spatafora J.W."/>
            <person name="Visel A."/>
            <person name="Grigoriev I.V."/>
        </authorList>
    </citation>
    <scope>NUCLEOTIDE SEQUENCE [LARGE SCALE GENOMIC DNA]</scope>
    <source>
        <strain evidence="11 12">NRRL 1336</strain>
    </source>
</reference>
<evidence type="ECO:0000256" key="4">
    <source>
        <dbReference type="ARBA" id="ARBA00012312"/>
    </source>
</evidence>
<evidence type="ECO:0000256" key="5">
    <source>
        <dbReference type="ARBA" id="ARBA00022630"/>
    </source>
</evidence>
<evidence type="ECO:0000256" key="8">
    <source>
        <dbReference type="ARBA" id="ARBA00023136"/>
    </source>
</evidence>
<dbReference type="InterPro" id="IPR036188">
    <property type="entry name" value="FAD/NAD-bd_sf"/>
</dbReference>
<dbReference type="EMBL" id="MCGE01000024">
    <property type="protein sequence ID" value="ORZ10439.1"/>
    <property type="molecule type" value="Genomic_DNA"/>
</dbReference>
<sequence>MEQNFYDIICVGAGVVGCAAAKAFGQDNRRVLVLERDLSEPDRIVGELMQPGGIDALKILGLEDCTKDIDGIPCYGYCLFRDGEYIHVPYPNKPISDNDQDQQKKATGITFHHGRFIQKLRQQARNTNNVTVLEMTVNSLIRKDGQEQVIGVVAQEKGKKDPVTFYAPLTIVADGIFSKFRKEFIDLKPDVRSNFVGFIAPNLTLPLPQHGFVAIVDPSPVLMYQISSNETRVLVDVLEPVPSTSNGALKDHLIKTVLPQLPNDMQPALQEALHDQTLRTMPNGFLPPSANQCLGVMILGDAMNIRHPLTGGGMTVALHDVILLQQLLSQTNIPDLQSSDDLIMQALDCFHWKRKRHATPINILAMSLYRLFAAGDNPALLQLQAACVDYFQLGGECVNGPVRLLSGLTQSVWSLIYHFYAVAFYAIYLQWSASSDNIWICCVKSWQLLYIACITIFPYIFSEVKL</sequence>
<evidence type="ECO:0000256" key="1">
    <source>
        <dbReference type="ARBA" id="ARBA00001974"/>
    </source>
</evidence>
<comment type="catalytic activity">
    <reaction evidence="9">
        <text>squalene + reduced [NADPH--hemoprotein reductase] + O2 = (S)-2,3-epoxysqualene + oxidized [NADPH--hemoprotein reductase] + H2O + H(+)</text>
        <dbReference type="Rhea" id="RHEA:25282"/>
        <dbReference type="Rhea" id="RHEA-COMP:11964"/>
        <dbReference type="Rhea" id="RHEA-COMP:11965"/>
        <dbReference type="ChEBI" id="CHEBI:15377"/>
        <dbReference type="ChEBI" id="CHEBI:15378"/>
        <dbReference type="ChEBI" id="CHEBI:15379"/>
        <dbReference type="ChEBI" id="CHEBI:15440"/>
        <dbReference type="ChEBI" id="CHEBI:15441"/>
        <dbReference type="ChEBI" id="CHEBI:57618"/>
        <dbReference type="ChEBI" id="CHEBI:58210"/>
        <dbReference type="EC" id="1.14.14.17"/>
    </reaction>
</comment>
<evidence type="ECO:0000256" key="6">
    <source>
        <dbReference type="ARBA" id="ARBA00022827"/>
    </source>
</evidence>
<dbReference type="STRING" id="90262.A0A1X2I6I2"/>
<dbReference type="SUPFAM" id="SSF51905">
    <property type="entry name" value="FAD/NAD(P)-binding domain"/>
    <property type="match status" value="1"/>
</dbReference>
<feature type="domain" description="Squalene epoxidase" evidence="10">
    <location>
        <begin position="167"/>
        <end position="432"/>
    </location>
</feature>
<evidence type="ECO:0000259" key="10">
    <source>
        <dbReference type="Pfam" id="PF08491"/>
    </source>
</evidence>